<dbReference type="VEuPathDB" id="ToxoDB:CSUI_003262"/>
<feature type="region of interest" description="Disordered" evidence="1">
    <location>
        <begin position="276"/>
        <end position="323"/>
    </location>
</feature>
<accession>A0A2C6L4Z5</accession>
<proteinExistence type="predicted"/>
<dbReference type="RefSeq" id="XP_067924565.1">
    <property type="nucleotide sequence ID" value="XM_068063460.1"/>
</dbReference>
<dbReference type="AlphaFoldDB" id="A0A2C6L4Z5"/>
<sequence length="323" mass="35282">MAPFFDTSFLAFLRSFFKTEVAGAVAREALLAGDEWDLFNEAGRVTADGMNLVFEKSEMLFPPGEVLICRAIIHEPVRGSGPGVFLSWRDTDCGLHLAAHSNLAFLRPRHLKTSPKPLPACPACLCQTFGCFMEKDDHVCGPSALWRKKPIASLRPHPGCTAENLGDPSALTENETKPSAASATHSTASYRYREGNSHDKYWWLLGPDMVLPLYHAVIEYVTETSPPAATRDTFVREGGEEEPQLTLESPPANATSSSVGAVSPLPAPFARTLPRRSASCAVRPLSRDSDRPSTDDAEKESCLLRGAEENSREDFGSFLEILT</sequence>
<evidence type="ECO:0000256" key="1">
    <source>
        <dbReference type="SAM" id="MobiDB-lite"/>
    </source>
</evidence>
<feature type="region of interest" description="Disordered" evidence="1">
    <location>
        <begin position="157"/>
        <end position="186"/>
    </location>
</feature>
<comment type="caution">
    <text evidence="2">The sequence shown here is derived from an EMBL/GenBank/DDBJ whole genome shotgun (WGS) entry which is preliminary data.</text>
</comment>
<feature type="compositionally biased region" description="Basic and acidic residues" evidence="1">
    <location>
        <begin position="285"/>
        <end position="315"/>
    </location>
</feature>
<feature type="region of interest" description="Disordered" evidence="1">
    <location>
        <begin position="237"/>
        <end position="261"/>
    </location>
</feature>
<keyword evidence="3" id="KW-1185">Reference proteome</keyword>
<reference evidence="2 3" key="1">
    <citation type="journal article" date="2017" name="Int. J. Parasitol.">
        <title>The genome of the protozoan parasite Cystoisospora suis and a reverse vaccinology approach to identify vaccine candidates.</title>
        <authorList>
            <person name="Palmieri N."/>
            <person name="Shrestha A."/>
            <person name="Ruttkowski B."/>
            <person name="Beck T."/>
            <person name="Vogl C."/>
            <person name="Tomley F."/>
            <person name="Blake D.P."/>
            <person name="Joachim A."/>
        </authorList>
    </citation>
    <scope>NUCLEOTIDE SEQUENCE [LARGE SCALE GENOMIC DNA]</scope>
    <source>
        <strain evidence="2 3">Wien I</strain>
    </source>
</reference>
<evidence type="ECO:0000313" key="2">
    <source>
        <dbReference type="EMBL" id="PHJ22888.1"/>
    </source>
</evidence>
<evidence type="ECO:0000313" key="3">
    <source>
        <dbReference type="Proteomes" id="UP000221165"/>
    </source>
</evidence>
<dbReference type="EMBL" id="MIGC01001427">
    <property type="protein sequence ID" value="PHJ22888.1"/>
    <property type="molecule type" value="Genomic_DNA"/>
</dbReference>
<dbReference type="GeneID" id="94426671"/>
<organism evidence="2 3">
    <name type="scientific">Cystoisospora suis</name>
    <dbReference type="NCBI Taxonomy" id="483139"/>
    <lineage>
        <taxon>Eukaryota</taxon>
        <taxon>Sar</taxon>
        <taxon>Alveolata</taxon>
        <taxon>Apicomplexa</taxon>
        <taxon>Conoidasida</taxon>
        <taxon>Coccidia</taxon>
        <taxon>Eucoccidiorida</taxon>
        <taxon>Eimeriorina</taxon>
        <taxon>Sarcocystidae</taxon>
        <taxon>Cystoisospora</taxon>
    </lineage>
</organism>
<dbReference type="Proteomes" id="UP000221165">
    <property type="component" value="Unassembled WGS sequence"/>
</dbReference>
<protein>
    <submittedName>
        <fullName evidence="2">Leucine rich repeat-containing protein</fullName>
    </submittedName>
</protein>
<gene>
    <name evidence="2" type="ORF">CSUI_003262</name>
</gene>
<name>A0A2C6L4Z5_9APIC</name>